<dbReference type="Pfam" id="PF00395">
    <property type="entry name" value="SLH"/>
    <property type="match status" value="3"/>
</dbReference>
<dbReference type="InterPro" id="IPR051465">
    <property type="entry name" value="Cell_Envelope_Struct_Comp"/>
</dbReference>
<dbReference type="PANTHER" id="PTHR43308">
    <property type="entry name" value="OUTER MEMBRANE PROTEIN ALPHA-RELATED"/>
    <property type="match status" value="1"/>
</dbReference>
<name>A0ABU5U1L4_9CYAN</name>
<protein>
    <submittedName>
        <fullName evidence="2">S-layer homology domain-containing protein</fullName>
    </submittedName>
</protein>
<organism evidence="2 3">
    <name type="scientific">Limnoraphis robusta CCNP1315</name>
    <dbReference type="NCBI Taxonomy" id="3110306"/>
    <lineage>
        <taxon>Bacteria</taxon>
        <taxon>Bacillati</taxon>
        <taxon>Cyanobacteriota</taxon>
        <taxon>Cyanophyceae</taxon>
        <taxon>Oscillatoriophycideae</taxon>
        <taxon>Oscillatoriales</taxon>
        <taxon>Sirenicapillariaceae</taxon>
        <taxon>Limnoraphis</taxon>
    </lineage>
</organism>
<dbReference type="Proteomes" id="UP001301728">
    <property type="component" value="Unassembled WGS sequence"/>
</dbReference>
<feature type="domain" description="SLH" evidence="1">
    <location>
        <begin position="58"/>
        <end position="121"/>
    </location>
</feature>
<feature type="domain" description="SLH" evidence="1">
    <location>
        <begin position="124"/>
        <end position="188"/>
    </location>
</feature>
<feature type="domain" description="SLH" evidence="1">
    <location>
        <begin position="1"/>
        <end position="57"/>
    </location>
</feature>
<evidence type="ECO:0000313" key="3">
    <source>
        <dbReference type="Proteomes" id="UP001301728"/>
    </source>
</evidence>
<comment type="caution">
    <text evidence="2">The sequence shown here is derived from an EMBL/GenBank/DDBJ whole genome shotgun (WGS) entry which is preliminary data.</text>
</comment>
<reference evidence="2 3" key="1">
    <citation type="submission" date="2023-12" db="EMBL/GenBank/DDBJ databases">
        <title>Baltic Sea Cyanobacteria.</title>
        <authorList>
            <person name="Delbaje E."/>
            <person name="Fewer D.P."/>
            <person name="Shishido T.K."/>
        </authorList>
    </citation>
    <scope>NUCLEOTIDE SEQUENCE [LARGE SCALE GENOMIC DNA]</scope>
    <source>
        <strain evidence="2 3">CCNP 1315</strain>
    </source>
</reference>
<proteinExistence type="predicted"/>
<evidence type="ECO:0000259" key="1">
    <source>
        <dbReference type="PROSITE" id="PS51272"/>
    </source>
</evidence>
<keyword evidence="3" id="KW-1185">Reference proteome</keyword>
<dbReference type="RefSeq" id="WP_323219396.1">
    <property type="nucleotide sequence ID" value="NZ_JAYGHT010000083.1"/>
</dbReference>
<dbReference type="PROSITE" id="PS51272">
    <property type="entry name" value="SLH"/>
    <property type="match status" value="3"/>
</dbReference>
<dbReference type="EMBL" id="JAYGHT010000083">
    <property type="protein sequence ID" value="MEA5520548.1"/>
    <property type="molecule type" value="Genomic_DNA"/>
</dbReference>
<sequence length="333" mass="37547">MFSDIENHWAKSSILALKERSLVRGYPDGRFRPQASLTRAEFASLMCGAFPQAKAVREPISFSDVPQSHWAFESIQTATKKQFFSGYPDGTFRPEQPIPRVQAIAVLVSALYIQSEAEPMAILNRNFEDAGNIPNYARGVVAAATKRAIILNFPKIRQLNPNQNSTRGEVATLLCRALKIDAVPRQYIVIDVPETRKKRQIFGESPEKIAEYFGHPLQEEVRNNDFVVKYPFDRHPGIRFEITFQDNQATYILYQFSPDFPDFTGIYSDDTQKLFEVIFGYKNPIYRQISSSGGCGFYSTIVCMGDGIQLSTLETGVGLTERAFQLDPACNNP</sequence>
<evidence type="ECO:0000313" key="2">
    <source>
        <dbReference type="EMBL" id="MEA5520548.1"/>
    </source>
</evidence>
<dbReference type="InterPro" id="IPR001119">
    <property type="entry name" value="SLH_dom"/>
</dbReference>
<accession>A0ABU5U1L4</accession>
<gene>
    <name evidence="2" type="ORF">VB854_16490</name>
</gene>